<evidence type="ECO:0000256" key="1">
    <source>
        <dbReference type="ARBA" id="ARBA00004123"/>
    </source>
</evidence>
<feature type="compositionally biased region" description="Basic and acidic residues" evidence="8">
    <location>
        <begin position="518"/>
        <end position="528"/>
    </location>
</feature>
<feature type="region of interest" description="Disordered" evidence="8">
    <location>
        <begin position="1"/>
        <end position="90"/>
    </location>
</feature>
<keyword evidence="5" id="KW-0067">ATP-binding</keyword>
<protein>
    <submittedName>
        <fullName evidence="9">RFC checkpoint protein Rad17</fullName>
    </submittedName>
</protein>
<dbReference type="EMBL" id="JAVRRJ010000006">
    <property type="protein sequence ID" value="KAK5083869.1"/>
    <property type="molecule type" value="Genomic_DNA"/>
</dbReference>
<evidence type="ECO:0000256" key="4">
    <source>
        <dbReference type="ARBA" id="ARBA00022763"/>
    </source>
</evidence>
<feature type="compositionally biased region" description="Polar residues" evidence="8">
    <location>
        <begin position="39"/>
        <end position="57"/>
    </location>
</feature>
<evidence type="ECO:0000256" key="3">
    <source>
        <dbReference type="ARBA" id="ARBA00022741"/>
    </source>
</evidence>
<feature type="compositionally biased region" description="Basic and acidic residues" evidence="8">
    <location>
        <begin position="71"/>
        <end position="83"/>
    </location>
</feature>
<dbReference type="GO" id="GO:0006281">
    <property type="term" value="P:DNA repair"/>
    <property type="evidence" value="ECO:0007669"/>
    <property type="project" value="InterPro"/>
</dbReference>
<reference evidence="9 10" key="1">
    <citation type="submission" date="2023-08" db="EMBL/GenBank/DDBJ databases">
        <title>Black Yeasts Isolated from many extreme environments.</title>
        <authorList>
            <person name="Coleine C."/>
            <person name="Stajich J.E."/>
            <person name="Selbmann L."/>
        </authorList>
    </citation>
    <scope>NUCLEOTIDE SEQUENCE [LARGE SCALE GENOMIC DNA]</scope>
    <source>
        <strain evidence="9 10">CCFEE 5910</strain>
    </source>
</reference>
<dbReference type="Gene3D" id="3.40.50.300">
    <property type="entry name" value="P-loop containing nucleotide triphosphate hydrolases"/>
    <property type="match status" value="1"/>
</dbReference>
<dbReference type="GO" id="GO:0003689">
    <property type="term" value="F:DNA clamp loader activity"/>
    <property type="evidence" value="ECO:0007669"/>
    <property type="project" value="TreeGrafter"/>
</dbReference>
<comment type="subcellular location">
    <subcellularLocation>
        <location evidence="1">Nucleus</location>
    </subcellularLocation>
</comment>
<comment type="similarity">
    <text evidence="2">Belongs to the rad17/RAD24 family.</text>
</comment>
<evidence type="ECO:0000256" key="6">
    <source>
        <dbReference type="ARBA" id="ARBA00023242"/>
    </source>
</evidence>
<dbReference type="GO" id="GO:0033314">
    <property type="term" value="P:mitotic DNA replication checkpoint signaling"/>
    <property type="evidence" value="ECO:0007669"/>
    <property type="project" value="TreeGrafter"/>
</dbReference>
<evidence type="ECO:0000313" key="10">
    <source>
        <dbReference type="Proteomes" id="UP001309876"/>
    </source>
</evidence>
<keyword evidence="4" id="KW-0227">DNA damage</keyword>
<accession>A0AAN7YEY6</accession>
<evidence type="ECO:0000256" key="5">
    <source>
        <dbReference type="ARBA" id="ARBA00022840"/>
    </source>
</evidence>
<keyword evidence="6" id="KW-0539">Nucleus</keyword>
<dbReference type="PANTHER" id="PTHR12172">
    <property type="entry name" value="CELL CYCLE CHECKPOINT PROTEIN RAD17"/>
    <property type="match status" value="1"/>
</dbReference>
<comment type="caution">
    <text evidence="9">The sequence shown here is derived from an EMBL/GenBank/DDBJ whole genome shotgun (WGS) entry which is preliminary data.</text>
</comment>
<dbReference type="GO" id="GO:0000077">
    <property type="term" value="P:DNA damage checkpoint signaling"/>
    <property type="evidence" value="ECO:0007669"/>
    <property type="project" value="TreeGrafter"/>
</dbReference>
<dbReference type="AlphaFoldDB" id="A0AAN7YEY6"/>
<feature type="compositionally biased region" description="Low complexity" evidence="8">
    <location>
        <begin position="60"/>
        <end position="70"/>
    </location>
</feature>
<dbReference type="Proteomes" id="UP001309876">
    <property type="component" value="Unassembled WGS sequence"/>
</dbReference>
<keyword evidence="7" id="KW-0131">Cell cycle</keyword>
<proteinExistence type="inferred from homology"/>
<name>A0AAN7YEY6_9EURO</name>
<evidence type="ECO:0000256" key="2">
    <source>
        <dbReference type="ARBA" id="ARBA00006168"/>
    </source>
</evidence>
<keyword evidence="10" id="KW-1185">Reference proteome</keyword>
<dbReference type="InterPro" id="IPR004582">
    <property type="entry name" value="Checkpoint_prot_Rad17_Rad24"/>
</dbReference>
<organism evidence="9 10">
    <name type="scientific">Lithohypha guttulata</name>
    <dbReference type="NCBI Taxonomy" id="1690604"/>
    <lineage>
        <taxon>Eukaryota</taxon>
        <taxon>Fungi</taxon>
        <taxon>Dikarya</taxon>
        <taxon>Ascomycota</taxon>
        <taxon>Pezizomycotina</taxon>
        <taxon>Eurotiomycetes</taxon>
        <taxon>Chaetothyriomycetidae</taxon>
        <taxon>Chaetothyriales</taxon>
        <taxon>Trichomeriaceae</taxon>
        <taxon>Lithohypha</taxon>
    </lineage>
</organism>
<dbReference type="InterPro" id="IPR027417">
    <property type="entry name" value="P-loop_NTPase"/>
</dbReference>
<dbReference type="GO" id="GO:0005524">
    <property type="term" value="F:ATP binding"/>
    <property type="evidence" value="ECO:0007669"/>
    <property type="project" value="UniProtKB-KW"/>
</dbReference>
<dbReference type="SUPFAM" id="SSF52540">
    <property type="entry name" value="P-loop containing nucleoside triphosphate hydrolases"/>
    <property type="match status" value="1"/>
</dbReference>
<feature type="region of interest" description="Disordered" evidence="8">
    <location>
        <begin position="165"/>
        <end position="203"/>
    </location>
</feature>
<keyword evidence="3" id="KW-0547">Nucleotide-binding</keyword>
<feature type="region of interest" description="Disordered" evidence="8">
    <location>
        <begin position="743"/>
        <end position="762"/>
    </location>
</feature>
<evidence type="ECO:0000256" key="7">
    <source>
        <dbReference type="ARBA" id="ARBA00023306"/>
    </source>
</evidence>
<feature type="compositionally biased region" description="Basic and acidic residues" evidence="8">
    <location>
        <begin position="777"/>
        <end position="803"/>
    </location>
</feature>
<dbReference type="PANTHER" id="PTHR12172:SF0">
    <property type="entry name" value="CELL CYCLE CHECKPOINT PROTEIN RAD17"/>
    <property type="match status" value="1"/>
</dbReference>
<gene>
    <name evidence="9" type="primary">rad17</name>
    <name evidence="9" type="ORF">LTR05_006376</name>
</gene>
<evidence type="ECO:0000256" key="8">
    <source>
        <dbReference type="SAM" id="MobiDB-lite"/>
    </source>
</evidence>
<evidence type="ECO:0000313" key="9">
    <source>
        <dbReference type="EMBL" id="KAK5083869.1"/>
    </source>
</evidence>
<dbReference type="Pfam" id="PF03215">
    <property type="entry name" value="Rad17"/>
    <property type="match status" value="1"/>
</dbReference>
<sequence>MSTNPRPAKRQRRSKVLSDDDDEPPVTKSSLPLRRQAPLRNSNGSKATISRTISSRNGVKPSSARPSPKSSPEKGKKFSKLDPNENTNKSLHTFFNRVSEQDRWRKRSATPDEVKRLDPFLEDIVDDDDDSMKEALHEAIRRSETDSIRSATNVKSVAAVPATQPAAVPSSSQRFRKPTLPAKAKQADEVSVTGEQSETKPWADRYGPVSLEEVTVHKKKIQDVQKWVEDALAGRSRQRILILKGPAGAGKSTTLKFIAHNRRCDLVAWQNPDTSEAGTLSGSMQFADFVTRGGDYGALPMSSTGTPISTMSNARILTIEEFPASTTNNLRALESFRSALLRAATTSNTSLSSFSKPFEPRHLPPIVLVISETLVSSSTAFTDSFTAQRLLGPELINHPAVCVIEFNSVAPTFLSKALDLVVRKEARDSKRRRIPGPAVLQRLAEIGDIRSAINSLQFLCTRGDNNEWSGTVATMSKRVTKSNQPLTPIEENSLKLISSRETTLDMFHAAGKVCYNKREDPRLGDPKAHPLPKPPDFLSRLHRPKVSQVDVEELLNETDSELLDPDSRMSIRSKARASASQNTLQLGTSDSLRQDEISFQVATRGVLFNLPFPVSRAAPPGAGKGAAHKMYYPVSLRLWRPIEETNGLIDLTISQLSGRATLNPGRVQDTEGVASWRTRANTFETRPAPTESDTNDAMPRADLSRDNLVLDTLPYMTRIKAAHGHDTSILQKITQLHGFNAMSEGEADDDESPTEQPTSTVKLTQKIESAYQTLQARRDYHHQQQQHGKKEAVEESLMEKLYIEDDDIEDD</sequence>
<feature type="region of interest" description="Disordered" evidence="8">
    <location>
        <begin position="518"/>
        <end position="542"/>
    </location>
</feature>
<dbReference type="GO" id="GO:0003682">
    <property type="term" value="F:chromatin binding"/>
    <property type="evidence" value="ECO:0007669"/>
    <property type="project" value="TreeGrafter"/>
</dbReference>
<dbReference type="GO" id="GO:0005634">
    <property type="term" value="C:nucleus"/>
    <property type="evidence" value="ECO:0007669"/>
    <property type="project" value="UniProtKB-SubCell"/>
</dbReference>
<feature type="region of interest" description="Disordered" evidence="8">
    <location>
        <begin position="777"/>
        <end position="811"/>
    </location>
</feature>